<name>A0ABX8TPY4_9MOLU</name>
<dbReference type="EMBL" id="CP066882">
    <property type="protein sequence ID" value="QYC31374.1"/>
    <property type="molecule type" value="Genomic_DNA"/>
</dbReference>
<organism evidence="1 2">
    <name type="scientific">Paulownia witches'-broom phytoplasma</name>
    <dbReference type="NCBI Taxonomy" id="39647"/>
    <lineage>
        <taxon>Bacteria</taxon>
        <taxon>Bacillati</taxon>
        <taxon>Mycoplasmatota</taxon>
        <taxon>Mollicutes</taxon>
        <taxon>Acholeplasmatales</taxon>
        <taxon>Acholeplasmataceae</taxon>
        <taxon>Candidatus Phytoplasma</taxon>
        <taxon>16SrI (Aster yellows group)</taxon>
    </lineage>
</organism>
<proteinExistence type="predicted"/>
<dbReference type="RefSeq" id="WP_219475548.1">
    <property type="nucleotide sequence ID" value="NZ_CP066882.1"/>
</dbReference>
<dbReference type="Proteomes" id="UP000825369">
    <property type="component" value="Chromosome"/>
</dbReference>
<protein>
    <recommendedName>
        <fullName evidence="3">Effector</fullName>
    </recommendedName>
</protein>
<evidence type="ECO:0000313" key="1">
    <source>
        <dbReference type="EMBL" id="QYC31374.1"/>
    </source>
</evidence>
<evidence type="ECO:0000313" key="2">
    <source>
        <dbReference type="Proteomes" id="UP000825369"/>
    </source>
</evidence>
<accession>A0ABX8TPY4</accession>
<evidence type="ECO:0008006" key="3">
    <source>
        <dbReference type="Google" id="ProtNLM"/>
    </source>
</evidence>
<sequence length="197" mass="23286">MFCSIWFIFLLLSIAPVFLSDVVFKSSGTKISHNTIYEYIDEEIQNLKSYKMVQEALTKLKAKKQINFSEKENLLQIIENSDISQEDKKNLQTALDSNISFSVNPQSNALSKANLIILEKITDKNTKKIKNNEINKINFIKKENDFIHSEPIYKIEIIKQNDTYYLITDDRFFNKKKDFLEENKIKIPFEYYKKLIY</sequence>
<reference evidence="1 2" key="1">
    <citation type="journal article" date="2021" name="Mol. Plant">
        <title>Genomic insights into the fast growth of paulownias and the formation of Paulownia witches' broom.</title>
        <authorList>
            <person name="Cao Y."/>
            <person name="Sun G."/>
            <person name="Zhai X."/>
            <person name="Xu P."/>
            <person name="Ma L."/>
            <person name="Deng M."/>
            <person name="Zhao Z."/>
            <person name="Yang H."/>
            <person name="Dong Y."/>
            <person name="Shang Z."/>
            <person name="Lv Y."/>
            <person name="Yan L."/>
            <person name="Liu H."/>
            <person name="Cao X."/>
            <person name="Li B."/>
            <person name="Wang Z."/>
            <person name="Zhao X."/>
            <person name="Yu H."/>
            <person name="Wang F."/>
            <person name="Ma W."/>
            <person name="Huang J."/>
            <person name="Fan G."/>
        </authorList>
    </citation>
    <scope>NUCLEOTIDE SEQUENCE [LARGE SCALE GENOMIC DNA]</scope>
    <source>
        <strain evidence="1 2">Zhengzhou</strain>
    </source>
</reference>
<gene>
    <name evidence="1" type="ORF">HGD80_02290</name>
</gene>
<keyword evidence="2" id="KW-1185">Reference proteome</keyword>